<feature type="transmembrane region" description="Helical" evidence="1">
    <location>
        <begin position="80"/>
        <end position="100"/>
    </location>
</feature>
<comment type="caution">
    <text evidence="3">The sequence shown here is derived from an EMBL/GenBank/DDBJ whole genome shotgun (WGS) entry which is preliminary data.</text>
</comment>
<feature type="domain" description="CSC1/OSCA1-like cytosolic" evidence="2">
    <location>
        <begin position="113"/>
        <end position="263"/>
    </location>
</feature>
<dbReference type="GO" id="GO:0005886">
    <property type="term" value="C:plasma membrane"/>
    <property type="evidence" value="ECO:0007669"/>
    <property type="project" value="TreeGrafter"/>
</dbReference>
<organism evidence="3 4">
    <name type="scientific">Eumeta variegata</name>
    <name type="common">Bagworm moth</name>
    <name type="synonym">Eumeta japonica</name>
    <dbReference type="NCBI Taxonomy" id="151549"/>
    <lineage>
        <taxon>Eukaryota</taxon>
        <taxon>Metazoa</taxon>
        <taxon>Ecdysozoa</taxon>
        <taxon>Arthropoda</taxon>
        <taxon>Hexapoda</taxon>
        <taxon>Insecta</taxon>
        <taxon>Pterygota</taxon>
        <taxon>Neoptera</taxon>
        <taxon>Endopterygota</taxon>
        <taxon>Lepidoptera</taxon>
        <taxon>Glossata</taxon>
        <taxon>Ditrysia</taxon>
        <taxon>Tineoidea</taxon>
        <taxon>Psychidae</taxon>
        <taxon>Oiketicinae</taxon>
        <taxon>Eumeta</taxon>
    </lineage>
</organism>
<evidence type="ECO:0000256" key="1">
    <source>
        <dbReference type="SAM" id="Phobius"/>
    </source>
</evidence>
<evidence type="ECO:0000259" key="2">
    <source>
        <dbReference type="Pfam" id="PF14703"/>
    </source>
</evidence>
<dbReference type="InterPro" id="IPR027815">
    <property type="entry name" value="CSC1/OSCA1-like_cyt"/>
</dbReference>
<name>A0A4C1WJX7_EUMVA</name>
<reference evidence="3 4" key="1">
    <citation type="journal article" date="2019" name="Commun. Biol.">
        <title>The bagworm genome reveals a unique fibroin gene that provides high tensile strength.</title>
        <authorList>
            <person name="Kono N."/>
            <person name="Nakamura H."/>
            <person name="Ohtoshi R."/>
            <person name="Tomita M."/>
            <person name="Numata K."/>
            <person name="Arakawa K."/>
        </authorList>
    </citation>
    <scope>NUCLEOTIDE SEQUENCE [LARGE SCALE GENOMIC DNA]</scope>
</reference>
<proteinExistence type="predicted"/>
<keyword evidence="1" id="KW-1133">Transmembrane helix</keyword>
<dbReference type="PANTHER" id="PTHR13018">
    <property type="entry name" value="PROBABLE MEMBRANE PROTEIN DUF221-RELATED"/>
    <property type="match status" value="1"/>
</dbReference>
<dbReference type="OrthoDB" id="7331794at2759"/>
<dbReference type="PANTHER" id="PTHR13018:SF5">
    <property type="entry name" value="RE44586P"/>
    <property type="match status" value="1"/>
</dbReference>
<dbReference type="Pfam" id="PF14703">
    <property type="entry name" value="PHM7_cyt"/>
    <property type="match status" value="1"/>
</dbReference>
<dbReference type="InterPro" id="IPR045122">
    <property type="entry name" value="Csc1-like"/>
</dbReference>
<accession>A0A4C1WJX7</accession>
<dbReference type="Proteomes" id="UP000299102">
    <property type="component" value="Unassembled WGS sequence"/>
</dbReference>
<evidence type="ECO:0000313" key="4">
    <source>
        <dbReference type="Proteomes" id="UP000299102"/>
    </source>
</evidence>
<dbReference type="EMBL" id="BGZK01000588">
    <property type="protein sequence ID" value="GBP51746.1"/>
    <property type="molecule type" value="Genomic_DNA"/>
</dbReference>
<dbReference type="AlphaFoldDB" id="A0A4C1WJX7"/>
<dbReference type="GO" id="GO:0005227">
    <property type="term" value="F:calcium-activated cation channel activity"/>
    <property type="evidence" value="ECO:0007669"/>
    <property type="project" value="InterPro"/>
</dbReference>
<keyword evidence="1" id="KW-0472">Membrane</keyword>
<keyword evidence="1" id="KW-0812">Transmembrane</keyword>
<sequence>MALEQRFNTRLNLFRRGGYGSDMLVDNRRSVDHSASTEESTSIDEGFFTWLPVVINLTREQILAKCGPDAVHYLSFQRHLITLMFIVTLVSVGIILPANFQGRKPVPPSMTGTIMITNIAKPDRNEATIKTYFAHQFPRIPIVDLRLAYNINQLAQVEEEKEMVTEARIYSDNYLKKTGKHITLHKKCCDPEVDALGYYIIEEKRLKDEAARCRAIALNHPLGVAFLTLPSYQVAQHVIANFDSYRGWVLSHATNPSDIIWENLSVQPGVCPSEQGSEEGTGQRENVNTILPLLLALLFALPGAPAIVGFSCGSQRIGNASGSACLHSALVLTCRSAFERDGCVVFLFLPWSRSQNLLCINHHH</sequence>
<keyword evidence="4" id="KW-1185">Reference proteome</keyword>
<dbReference type="STRING" id="151549.A0A4C1WJX7"/>
<evidence type="ECO:0000313" key="3">
    <source>
        <dbReference type="EMBL" id="GBP51746.1"/>
    </source>
</evidence>
<gene>
    <name evidence="3" type="primary">TMEM63A</name>
    <name evidence="3" type="ORF">EVAR_97023_1</name>
</gene>
<protein>
    <submittedName>
        <fullName evidence="3">CSC1-like protein 1</fullName>
    </submittedName>
</protein>